<evidence type="ECO:0000313" key="1">
    <source>
        <dbReference type="EMBL" id="TFF39820.1"/>
    </source>
</evidence>
<dbReference type="Proteomes" id="UP000297540">
    <property type="component" value="Unassembled WGS sequence"/>
</dbReference>
<dbReference type="EMBL" id="SOZE01000003">
    <property type="protein sequence ID" value="TFF39820.1"/>
    <property type="molecule type" value="Genomic_DNA"/>
</dbReference>
<name>A0A4Y8SMF3_9SPHI</name>
<reference evidence="1 2" key="1">
    <citation type="journal article" date="2017" name="Int. J. Syst. Evol. Microbiol.">
        <title>Mucilaginibacterpsychrotolerans sp. nov., isolated from peatlands.</title>
        <authorList>
            <person name="Deng Y."/>
            <person name="Shen L."/>
            <person name="Xu B."/>
            <person name="Liu Y."/>
            <person name="Gu Z."/>
            <person name="Liu H."/>
            <person name="Zhou Y."/>
        </authorList>
    </citation>
    <scope>NUCLEOTIDE SEQUENCE [LARGE SCALE GENOMIC DNA]</scope>
    <source>
        <strain evidence="1 2">NH7-4</strain>
    </source>
</reference>
<sequence length="89" mass="10512">MRPIKPYQVTVSYFGAKLAFKVYQIIQKNNVEIYQLRRRGLSYLVIKDNNNWSFMAVIEPCQELKDAIVHRLKKKLPDLYLPQKLNASN</sequence>
<dbReference type="AlphaFoldDB" id="A0A4Y8SMF3"/>
<organism evidence="1 2">
    <name type="scientific">Mucilaginibacter psychrotolerans</name>
    <dbReference type="NCBI Taxonomy" id="1524096"/>
    <lineage>
        <taxon>Bacteria</taxon>
        <taxon>Pseudomonadati</taxon>
        <taxon>Bacteroidota</taxon>
        <taxon>Sphingobacteriia</taxon>
        <taxon>Sphingobacteriales</taxon>
        <taxon>Sphingobacteriaceae</taxon>
        <taxon>Mucilaginibacter</taxon>
    </lineage>
</organism>
<keyword evidence="2" id="KW-1185">Reference proteome</keyword>
<evidence type="ECO:0000313" key="2">
    <source>
        <dbReference type="Proteomes" id="UP000297540"/>
    </source>
</evidence>
<gene>
    <name evidence="1" type="ORF">E2R66_05510</name>
</gene>
<dbReference type="OrthoDB" id="9966896at2"/>
<comment type="caution">
    <text evidence="1">The sequence shown here is derived from an EMBL/GenBank/DDBJ whole genome shotgun (WGS) entry which is preliminary data.</text>
</comment>
<dbReference type="RefSeq" id="WP_134737905.1">
    <property type="nucleotide sequence ID" value="NZ_SOZE01000003.1"/>
</dbReference>
<accession>A0A4Y8SMF3</accession>
<protein>
    <submittedName>
        <fullName evidence="1">Uncharacterized protein</fullName>
    </submittedName>
</protein>
<proteinExistence type="predicted"/>